<dbReference type="InterPro" id="IPR011793">
    <property type="entry name" value="YbdK"/>
</dbReference>
<dbReference type="Pfam" id="PF04107">
    <property type="entry name" value="GCS2"/>
    <property type="match status" value="1"/>
</dbReference>
<gene>
    <name evidence="7" type="ORF">CryarDRAFT_1280</name>
</gene>
<evidence type="ECO:0000256" key="1">
    <source>
        <dbReference type="ARBA" id="ARBA00022598"/>
    </source>
</evidence>
<evidence type="ECO:0000256" key="6">
    <source>
        <dbReference type="SAM" id="MobiDB-lite"/>
    </source>
</evidence>
<protein>
    <recommendedName>
        <fullName evidence="5">Putative glutamate--cysteine ligase 2</fullName>
        <ecNumber evidence="5">6.3.2.2</ecNumber>
    </recommendedName>
    <alternativeName>
        <fullName evidence="5">Gamma-glutamylcysteine synthetase 2</fullName>
        <shortName evidence="5">GCS 2</shortName>
        <shortName evidence="5">Gamma-GCS 2</shortName>
    </alternativeName>
</protein>
<dbReference type="HOGENOM" id="CLU_044848_1_0_11"/>
<dbReference type="GO" id="GO:0004357">
    <property type="term" value="F:glutamate-cysteine ligase activity"/>
    <property type="evidence" value="ECO:0007669"/>
    <property type="project" value="UniProtKB-EC"/>
</dbReference>
<keyword evidence="1 5" id="KW-0436">Ligase</keyword>
<dbReference type="PANTHER" id="PTHR36510:SF1">
    <property type="entry name" value="GLUTAMATE--CYSTEINE LIGASE 2-RELATED"/>
    <property type="match status" value="1"/>
</dbReference>
<dbReference type="InterPro" id="IPR014746">
    <property type="entry name" value="Gln_synth/guanido_kin_cat_dom"/>
</dbReference>
<evidence type="ECO:0000256" key="2">
    <source>
        <dbReference type="ARBA" id="ARBA00022741"/>
    </source>
</evidence>
<dbReference type="EC" id="6.3.2.2" evidence="5"/>
<evidence type="ECO:0000256" key="3">
    <source>
        <dbReference type="ARBA" id="ARBA00022840"/>
    </source>
</evidence>
<comment type="function">
    <text evidence="5">ATP-dependent carboxylate-amine ligase which exhibits weak glutamate--cysteine ligase activity.</text>
</comment>
<keyword evidence="3 5" id="KW-0067">ATP-binding</keyword>
<dbReference type="GO" id="GO:0042398">
    <property type="term" value="P:modified amino acid biosynthetic process"/>
    <property type="evidence" value="ECO:0007669"/>
    <property type="project" value="InterPro"/>
</dbReference>
<dbReference type="NCBIfam" id="NF010041">
    <property type="entry name" value="PRK13517.1-1"/>
    <property type="match status" value="1"/>
</dbReference>
<dbReference type="InterPro" id="IPR050141">
    <property type="entry name" value="GCL_type2/YbdK_subfam"/>
</dbReference>
<evidence type="ECO:0000256" key="5">
    <source>
        <dbReference type="HAMAP-Rule" id="MF_01609"/>
    </source>
</evidence>
<dbReference type="RefSeq" id="WP_051569826.1">
    <property type="nucleotide sequence ID" value="NZ_KK073874.1"/>
</dbReference>
<comment type="catalytic activity">
    <reaction evidence="4 5">
        <text>L-cysteine + L-glutamate + ATP = gamma-L-glutamyl-L-cysteine + ADP + phosphate + H(+)</text>
        <dbReference type="Rhea" id="RHEA:13285"/>
        <dbReference type="ChEBI" id="CHEBI:15378"/>
        <dbReference type="ChEBI" id="CHEBI:29985"/>
        <dbReference type="ChEBI" id="CHEBI:30616"/>
        <dbReference type="ChEBI" id="CHEBI:35235"/>
        <dbReference type="ChEBI" id="CHEBI:43474"/>
        <dbReference type="ChEBI" id="CHEBI:58173"/>
        <dbReference type="ChEBI" id="CHEBI:456216"/>
        <dbReference type="EC" id="6.3.2.2"/>
    </reaction>
</comment>
<feature type="region of interest" description="Disordered" evidence="6">
    <location>
        <begin position="1"/>
        <end position="21"/>
    </location>
</feature>
<comment type="similarity">
    <text evidence="5">Belongs to the glutamate--cysteine ligase type 2 family. YbdK subfamily.</text>
</comment>
<dbReference type="PANTHER" id="PTHR36510">
    <property type="entry name" value="GLUTAMATE--CYSTEINE LIGASE 2-RELATED"/>
    <property type="match status" value="1"/>
</dbReference>
<dbReference type="AlphaFoldDB" id="A0A010ZNF4"/>
<keyword evidence="8" id="KW-1185">Reference proteome</keyword>
<evidence type="ECO:0000256" key="4">
    <source>
        <dbReference type="ARBA" id="ARBA00048819"/>
    </source>
</evidence>
<accession>A0A010ZNF4</accession>
<dbReference type="InterPro" id="IPR006336">
    <property type="entry name" value="GCS2"/>
</dbReference>
<dbReference type="NCBIfam" id="TIGR02050">
    <property type="entry name" value="gshA_cyan_rel"/>
    <property type="match status" value="1"/>
</dbReference>
<dbReference type="GO" id="GO:0005524">
    <property type="term" value="F:ATP binding"/>
    <property type="evidence" value="ECO:0007669"/>
    <property type="project" value="UniProtKB-KW"/>
</dbReference>
<keyword evidence="2 5" id="KW-0547">Nucleotide-binding</keyword>
<reference evidence="7 8" key="1">
    <citation type="submission" date="2013-07" db="EMBL/GenBank/DDBJ databases">
        <authorList>
            <consortium name="DOE Joint Genome Institute"/>
            <person name="Eisen J."/>
            <person name="Huntemann M."/>
            <person name="Han J."/>
            <person name="Chen A."/>
            <person name="Kyrpides N."/>
            <person name="Mavromatis K."/>
            <person name="Markowitz V."/>
            <person name="Palaniappan K."/>
            <person name="Ivanova N."/>
            <person name="Schaumberg A."/>
            <person name="Pati A."/>
            <person name="Liolios K."/>
            <person name="Nordberg H.P."/>
            <person name="Cantor M.N."/>
            <person name="Hua S.X."/>
            <person name="Woyke T."/>
        </authorList>
    </citation>
    <scope>NUCLEOTIDE SEQUENCE [LARGE SCALE GENOMIC DNA]</scope>
    <source>
        <strain evidence="7 8">DSM 44712</strain>
    </source>
</reference>
<dbReference type="EMBL" id="JFBT01000001">
    <property type="protein sequence ID" value="EXG80214.1"/>
    <property type="molecule type" value="Genomic_DNA"/>
</dbReference>
<dbReference type="Gene3D" id="3.30.590.20">
    <property type="match status" value="1"/>
</dbReference>
<evidence type="ECO:0000313" key="8">
    <source>
        <dbReference type="Proteomes" id="UP000021053"/>
    </source>
</evidence>
<organism evidence="7 8">
    <name type="scientific">Cryptosporangium arvum DSM 44712</name>
    <dbReference type="NCBI Taxonomy" id="927661"/>
    <lineage>
        <taxon>Bacteria</taxon>
        <taxon>Bacillati</taxon>
        <taxon>Actinomycetota</taxon>
        <taxon>Actinomycetes</taxon>
        <taxon>Cryptosporangiales</taxon>
        <taxon>Cryptosporangiaceae</taxon>
        <taxon>Cryptosporangium</taxon>
    </lineage>
</organism>
<dbReference type="HAMAP" id="MF_01609">
    <property type="entry name" value="Glu_cys_ligase_2"/>
    <property type="match status" value="1"/>
</dbReference>
<proteinExistence type="inferred from homology"/>
<name>A0A010ZNF4_9ACTN</name>
<dbReference type="SUPFAM" id="SSF55931">
    <property type="entry name" value="Glutamine synthetase/guanido kinase"/>
    <property type="match status" value="1"/>
</dbReference>
<evidence type="ECO:0000313" key="7">
    <source>
        <dbReference type="EMBL" id="EXG80214.1"/>
    </source>
</evidence>
<comment type="caution">
    <text evidence="7">The sequence shown here is derived from an EMBL/GenBank/DDBJ whole genome shotgun (WGS) entry which is preliminary data.</text>
</comment>
<dbReference type="Proteomes" id="UP000021053">
    <property type="component" value="Unassembled WGS sequence"/>
</dbReference>
<sequence>MIGDTARVTRSASADEYRDPADDAKVGATIGVEEEFHVLDPTTGELVPEALTLLANPTPGEHEPEAELLRSAIETATPVCRSLTEVRAEVVAARRALIKAAAEHDVAVATAGTVPDSGVRPMGVFPKERYRQMAAEYQQLVREQAVCAFQVQVGVPNRDLAVAVVSHLQPWLPVLLALSASSPFFANTDTGYASYRTIVWSRWPTAGPVHGFRSAAEYDRTVDTLVGSGIISDPGMVYFDARPSARYPTVELRITDGCPRVDDVVLLTGLGRALVVTAANEIESGVAPVSARPELLRAADWRAARSGLHGELFDPVVGTAVPASDAVRALVEYVGPALDANGDTDEVRILLADLLARGTSADRQREALGRRGTFGDVATLLIEETRGGVDES</sequence>